<dbReference type="PANTHER" id="PTHR33941:SF11">
    <property type="entry name" value="BACTERIAL MICROCOMPARTMENT SHELL PROTEIN PDUJ"/>
    <property type="match status" value="1"/>
</dbReference>
<reference evidence="5 6" key="1">
    <citation type="submission" date="2016-10" db="EMBL/GenBank/DDBJ databases">
        <authorList>
            <person name="de Groot N.N."/>
        </authorList>
    </citation>
    <scope>NUCLEOTIDE SEQUENCE [LARGE SCALE GENOMIC DNA]</scope>
    <source>
        <strain evidence="5 6">DSM 12271</strain>
    </source>
</reference>
<evidence type="ECO:0000256" key="3">
    <source>
        <dbReference type="PROSITE-ProRule" id="PRU01278"/>
    </source>
</evidence>
<dbReference type="CDD" id="cd07054">
    <property type="entry name" value="BMC_PduT_repeat2"/>
    <property type="match status" value="1"/>
</dbReference>
<dbReference type="SUPFAM" id="SSF143414">
    <property type="entry name" value="CcmK-like"/>
    <property type="match status" value="2"/>
</dbReference>
<evidence type="ECO:0000313" key="6">
    <source>
        <dbReference type="Proteomes" id="UP000198619"/>
    </source>
</evidence>
<dbReference type="OrthoDB" id="9791973at2"/>
<keyword evidence="2" id="KW-1283">Bacterial microcompartment</keyword>
<dbReference type="Proteomes" id="UP000198619">
    <property type="component" value="Unassembled WGS sequence"/>
</dbReference>
<feature type="domain" description="BMC" evidence="4">
    <location>
        <begin position="4"/>
        <end position="86"/>
    </location>
</feature>
<keyword evidence="6" id="KW-1185">Reference proteome</keyword>
<gene>
    <name evidence="5" type="ORF">SAMN04488528_100837</name>
</gene>
<comment type="similarity">
    <text evidence="3">Belongs to the bacterial microcompartments protein family.</text>
</comment>
<dbReference type="InterPro" id="IPR050575">
    <property type="entry name" value="BMC_shell"/>
</dbReference>
<dbReference type="EMBL" id="FOKI01000008">
    <property type="protein sequence ID" value="SFA98998.1"/>
    <property type="molecule type" value="Genomic_DNA"/>
</dbReference>
<dbReference type="InterPro" id="IPR037233">
    <property type="entry name" value="CcmK-like_sf"/>
</dbReference>
<dbReference type="SMART" id="SM00877">
    <property type="entry name" value="BMC"/>
    <property type="match status" value="2"/>
</dbReference>
<dbReference type="AlphaFoldDB" id="A0A1I0XFG6"/>
<accession>A0A1I0XFG6</accession>
<dbReference type="PIRSF" id="PIRSF034834">
    <property type="entry name" value="PduT"/>
    <property type="match status" value="1"/>
</dbReference>
<evidence type="ECO:0000259" key="4">
    <source>
        <dbReference type="PROSITE" id="PS51930"/>
    </source>
</evidence>
<organism evidence="5 6">
    <name type="scientific">Clostridium frigidicarnis</name>
    <dbReference type="NCBI Taxonomy" id="84698"/>
    <lineage>
        <taxon>Bacteria</taxon>
        <taxon>Bacillati</taxon>
        <taxon>Bacillota</taxon>
        <taxon>Clostridia</taxon>
        <taxon>Eubacteriales</taxon>
        <taxon>Clostridiaceae</taxon>
        <taxon>Clostridium</taxon>
    </lineage>
</organism>
<dbReference type="GO" id="GO:0031469">
    <property type="term" value="C:bacterial microcompartment"/>
    <property type="evidence" value="ECO:0007669"/>
    <property type="project" value="UniProtKB-SubCell"/>
</dbReference>
<evidence type="ECO:0000256" key="1">
    <source>
        <dbReference type="ARBA" id="ARBA00024322"/>
    </source>
</evidence>
<dbReference type="Gene3D" id="3.30.70.1710">
    <property type="match status" value="2"/>
</dbReference>
<protein>
    <submittedName>
        <fullName evidence="5">PduT-like ethanolamine utilization protein</fullName>
    </submittedName>
</protein>
<proteinExistence type="inferred from homology"/>
<dbReference type="PROSITE" id="PS51930">
    <property type="entry name" value="BMC_2"/>
    <property type="match status" value="2"/>
</dbReference>
<sequence length="181" mass="19628">MHKSIGAIEFRSISKGIEVADFMVKKSEVEIIFFKMVCPGKFIVIICGNEDATKEAVNFGIELGENTIVDSFIVNAVHEDIIDGLKNKYKKGIQGAYGIMETASICSGIKALDRMLKNANVSVVKIQTAFLIGGKFVFIVSGEVSDIEDGMKVAKVAINENKIVNIAIIPSPDPMIIAMLT</sequence>
<dbReference type="Pfam" id="PF00936">
    <property type="entry name" value="BMC"/>
    <property type="match status" value="2"/>
</dbReference>
<dbReference type="RefSeq" id="WP_090039947.1">
    <property type="nucleotide sequence ID" value="NZ_FOKI01000008.1"/>
</dbReference>
<evidence type="ECO:0000313" key="5">
    <source>
        <dbReference type="EMBL" id="SFA98998.1"/>
    </source>
</evidence>
<name>A0A1I0XFG6_9CLOT</name>
<dbReference type="STRING" id="84698.SAMN04488528_100837"/>
<feature type="domain" description="BMC" evidence="4">
    <location>
        <begin position="96"/>
        <end position="181"/>
    </location>
</feature>
<dbReference type="CDD" id="cd07053">
    <property type="entry name" value="BMC_PduT_repeat1"/>
    <property type="match status" value="1"/>
</dbReference>
<comment type="subcellular location">
    <subcellularLocation>
        <location evidence="1">Bacterial microcompartment</location>
    </subcellularLocation>
</comment>
<evidence type="ECO:0000256" key="2">
    <source>
        <dbReference type="ARBA" id="ARBA00024446"/>
    </source>
</evidence>
<dbReference type="InterPro" id="IPR044872">
    <property type="entry name" value="CcmK/CsoS1_BMC"/>
</dbReference>
<dbReference type="InterPro" id="IPR011238">
    <property type="entry name" value="Micro_shell_prot_PduT"/>
</dbReference>
<dbReference type="InterPro" id="IPR000249">
    <property type="entry name" value="BMC_dom"/>
</dbReference>
<dbReference type="PANTHER" id="PTHR33941">
    <property type="entry name" value="PROPANEDIOL UTILIZATION PROTEIN PDUA"/>
    <property type="match status" value="1"/>
</dbReference>